<dbReference type="SUPFAM" id="SSF57850">
    <property type="entry name" value="RING/U-box"/>
    <property type="match status" value="1"/>
</dbReference>
<dbReference type="GO" id="GO:0036297">
    <property type="term" value="P:interstrand cross-link repair"/>
    <property type="evidence" value="ECO:0007669"/>
    <property type="project" value="InterPro"/>
</dbReference>
<dbReference type="HOGENOM" id="CLU_1044268_0_0_1"/>
<dbReference type="InterPro" id="IPR037381">
    <property type="entry name" value="RFWD3"/>
</dbReference>
<dbReference type="Pfam" id="PF13639">
    <property type="entry name" value="zf-RING_2"/>
    <property type="match status" value="1"/>
</dbReference>
<dbReference type="PANTHER" id="PTHR16047">
    <property type="entry name" value="RFWD3 PROTEIN"/>
    <property type="match status" value="1"/>
</dbReference>
<dbReference type="EMBL" id="GL376560">
    <property type="status" value="NOT_ANNOTATED_CDS"/>
    <property type="molecule type" value="Genomic_DNA"/>
</dbReference>
<dbReference type="SMART" id="SM00184">
    <property type="entry name" value="RING"/>
    <property type="match status" value="1"/>
</dbReference>
<keyword evidence="1" id="KW-0479">Metal-binding</keyword>
<dbReference type="GO" id="GO:0004842">
    <property type="term" value="F:ubiquitin-protein transferase activity"/>
    <property type="evidence" value="ECO:0007669"/>
    <property type="project" value="InterPro"/>
</dbReference>
<organism evidence="5 6">
    <name type="scientific">Globisporangium ultimum (strain ATCC 200006 / CBS 805.95 / DAOM BR144)</name>
    <name type="common">Pythium ultimum</name>
    <dbReference type="NCBI Taxonomy" id="431595"/>
    <lineage>
        <taxon>Eukaryota</taxon>
        <taxon>Sar</taxon>
        <taxon>Stramenopiles</taxon>
        <taxon>Oomycota</taxon>
        <taxon>Peronosporomycetes</taxon>
        <taxon>Pythiales</taxon>
        <taxon>Pythiaceae</taxon>
        <taxon>Globisporangium</taxon>
    </lineage>
</organism>
<dbReference type="PANTHER" id="PTHR16047:SF7">
    <property type="entry name" value="E3 UBIQUITIN-PROTEIN LIGASE RFWD3"/>
    <property type="match status" value="1"/>
</dbReference>
<dbReference type="GO" id="GO:0016567">
    <property type="term" value="P:protein ubiquitination"/>
    <property type="evidence" value="ECO:0007669"/>
    <property type="project" value="InterPro"/>
</dbReference>
<dbReference type="InParanoid" id="K3WQB8"/>
<reference evidence="6" key="1">
    <citation type="journal article" date="2010" name="Genome Biol.">
        <title>Genome sequence of the necrotrophic plant pathogen Pythium ultimum reveals original pathogenicity mechanisms and effector repertoire.</title>
        <authorList>
            <person name="Levesque C.A."/>
            <person name="Brouwer H."/>
            <person name="Cano L."/>
            <person name="Hamilton J.P."/>
            <person name="Holt C."/>
            <person name="Huitema E."/>
            <person name="Raffaele S."/>
            <person name="Robideau G.P."/>
            <person name="Thines M."/>
            <person name="Win J."/>
            <person name="Zerillo M.M."/>
            <person name="Beakes G.W."/>
            <person name="Boore J.L."/>
            <person name="Busam D."/>
            <person name="Dumas B."/>
            <person name="Ferriera S."/>
            <person name="Fuerstenberg S.I."/>
            <person name="Gachon C.M."/>
            <person name="Gaulin E."/>
            <person name="Govers F."/>
            <person name="Grenville-Briggs L."/>
            <person name="Horner N."/>
            <person name="Hostetler J."/>
            <person name="Jiang R.H."/>
            <person name="Johnson J."/>
            <person name="Krajaejun T."/>
            <person name="Lin H."/>
            <person name="Meijer H.J."/>
            <person name="Moore B."/>
            <person name="Morris P."/>
            <person name="Phuntmart V."/>
            <person name="Puiu D."/>
            <person name="Shetty J."/>
            <person name="Stajich J.E."/>
            <person name="Tripathy S."/>
            <person name="Wawra S."/>
            <person name="van West P."/>
            <person name="Whitty B.R."/>
            <person name="Coutinho P.M."/>
            <person name="Henrissat B."/>
            <person name="Martin F."/>
            <person name="Thomas P.D."/>
            <person name="Tyler B.M."/>
            <person name="De Vries R.P."/>
            <person name="Kamoun S."/>
            <person name="Yandell M."/>
            <person name="Tisserat N."/>
            <person name="Buell C.R."/>
        </authorList>
    </citation>
    <scope>NUCLEOTIDE SEQUENCE</scope>
    <source>
        <strain evidence="6">DAOM:BR144</strain>
    </source>
</reference>
<dbReference type="eggNOG" id="ENOG502RUVP">
    <property type="taxonomic scope" value="Eukaryota"/>
</dbReference>
<evidence type="ECO:0000256" key="1">
    <source>
        <dbReference type="PROSITE-ProRule" id="PRU00175"/>
    </source>
</evidence>
<keyword evidence="1" id="KW-0863">Zinc-finger</keyword>
<dbReference type="OMA" id="CELDRAN"/>
<accession>K3WQB8</accession>
<keyword evidence="6" id="KW-1185">Reference proteome</keyword>
<dbReference type="GO" id="GO:0008270">
    <property type="term" value="F:zinc ion binding"/>
    <property type="evidence" value="ECO:0007669"/>
    <property type="project" value="UniProtKB-KW"/>
</dbReference>
<keyword evidence="1" id="KW-0862">Zinc</keyword>
<reference evidence="6" key="2">
    <citation type="submission" date="2010-04" db="EMBL/GenBank/DDBJ databases">
        <authorList>
            <person name="Buell R."/>
            <person name="Hamilton J."/>
            <person name="Hostetler J."/>
        </authorList>
    </citation>
    <scope>NUCLEOTIDE SEQUENCE [LARGE SCALE GENOMIC DNA]</scope>
    <source>
        <strain evidence="6">DAOM:BR144</strain>
    </source>
</reference>
<dbReference type="GO" id="GO:0005634">
    <property type="term" value="C:nucleus"/>
    <property type="evidence" value="ECO:0007669"/>
    <property type="project" value="InterPro"/>
</dbReference>
<evidence type="ECO:0000313" key="5">
    <source>
        <dbReference type="EnsemblProtists" id="PYU1_T007160"/>
    </source>
</evidence>
<keyword evidence="2" id="KW-0175">Coiled coil</keyword>
<dbReference type="VEuPathDB" id="FungiDB:PYU1_G007145"/>
<reference evidence="5" key="3">
    <citation type="submission" date="2015-02" db="UniProtKB">
        <authorList>
            <consortium name="EnsemblProtists"/>
        </authorList>
    </citation>
    <scope>IDENTIFICATION</scope>
    <source>
        <strain evidence="5">DAOM BR144</strain>
    </source>
</reference>
<dbReference type="AlphaFoldDB" id="K3WQB8"/>
<dbReference type="EnsemblProtists" id="PYU1_T007160">
    <property type="protein sequence ID" value="PYU1_T007160"/>
    <property type="gene ID" value="PYU1_G007145"/>
</dbReference>
<dbReference type="Proteomes" id="UP000019132">
    <property type="component" value="Unassembled WGS sequence"/>
</dbReference>
<dbReference type="PROSITE" id="PS50089">
    <property type="entry name" value="ZF_RING_2"/>
    <property type="match status" value="1"/>
</dbReference>
<feature type="domain" description="RING-type" evidence="4">
    <location>
        <begin position="11"/>
        <end position="50"/>
    </location>
</feature>
<evidence type="ECO:0000313" key="6">
    <source>
        <dbReference type="Proteomes" id="UP000019132"/>
    </source>
</evidence>
<name>K3WQB8_GLOUD</name>
<dbReference type="InterPro" id="IPR001841">
    <property type="entry name" value="Znf_RING"/>
</dbReference>
<dbReference type="InterPro" id="IPR013083">
    <property type="entry name" value="Znf_RING/FYVE/PHD"/>
</dbReference>
<evidence type="ECO:0000256" key="3">
    <source>
        <dbReference type="SAM" id="MobiDB-lite"/>
    </source>
</evidence>
<protein>
    <recommendedName>
        <fullName evidence="4">RING-type domain-containing protein</fullName>
    </recommendedName>
</protein>
<evidence type="ECO:0000259" key="4">
    <source>
        <dbReference type="PROSITE" id="PS50089"/>
    </source>
</evidence>
<feature type="region of interest" description="Disordered" evidence="3">
    <location>
        <begin position="73"/>
        <end position="103"/>
    </location>
</feature>
<feature type="coiled-coil region" evidence="2">
    <location>
        <begin position="131"/>
        <end position="165"/>
    </location>
</feature>
<evidence type="ECO:0000256" key="2">
    <source>
        <dbReference type="SAM" id="Coils"/>
    </source>
</evidence>
<sequence>MASLPAEKTTCAVCLDDLQKNLAALPCGHVFHRSCASRALTRVTKCPICRKKTLECQMIRLFYVAEASTTSNRDAATSTSSTSTPVVQPTVESTSTEPSSATSISLSDRFTAIRRNMRRLAVNQRMISNHSIRLQSENFRLRQENARLEEQTAAMRRVTDALELELSAWKRISTSSYVHLNTLVREKAEKEQTVAATLEGLTSHFQELSVCESCDSSVQSMNSKVEALRQSIADSKNAANASKLACCSVVNGSKAMKAFCGRHSNAH</sequence>
<proteinExistence type="predicted"/>
<dbReference type="Gene3D" id="3.30.40.10">
    <property type="entry name" value="Zinc/RING finger domain, C3HC4 (zinc finger)"/>
    <property type="match status" value="1"/>
</dbReference>